<evidence type="ECO:0000313" key="1">
    <source>
        <dbReference type="EMBL" id="MDE8653851.1"/>
    </source>
</evidence>
<protein>
    <submittedName>
        <fullName evidence="1">Uncharacterized protein</fullName>
    </submittedName>
</protein>
<dbReference type="RefSeq" id="WP_275229970.1">
    <property type="nucleotide sequence ID" value="NZ_JARESE010000065.1"/>
</dbReference>
<reference evidence="1 2" key="1">
    <citation type="submission" date="2023-03" db="EMBL/GenBank/DDBJ databases">
        <title>NovoSphingobium album sp. nov. isolated from polycyclic aromatic hydrocarbons- and heavy-metal polluted soil.</title>
        <authorList>
            <person name="Liu Z."/>
            <person name="Wang K."/>
        </authorList>
    </citation>
    <scope>NUCLEOTIDE SEQUENCE [LARGE SCALE GENOMIC DNA]</scope>
    <source>
        <strain evidence="1 2">H3SJ31-1</strain>
    </source>
</reference>
<keyword evidence="2" id="KW-1185">Reference proteome</keyword>
<comment type="caution">
    <text evidence="1">The sequence shown here is derived from an EMBL/GenBank/DDBJ whole genome shotgun (WGS) entry which is preliminary data.</text>
</comment>
<sequence length="88" mass="10139">MDRFITERETEDLLDEEVRVLAMPNGERRSVRAFRLVWSSYDIVLRSGAFSEPEVITLADQHSARTGQAFETSLERVVGTIHEKLARF</sequence>
<name>A0ABT5WVA5_9SPHN</name>
<dbReference type="EMBL" id="JARESE010000065">
    <property type="protein sequence ID" value="MDE8653851.1"/>
    <property type="molecule type" value="Genomic_DNA"/>
</dbReference>
<organism evidence="1 2">
    <name type="scientific">Novosphingobium album</name>
    <name type="common">ex Liu et al. 2023</name>
    <dbReference type="NCBI Taxonomy" id="3031130"/>
    <lineage>
        <taxon>Bacteria</taxon>
        <taxon>Pseudomonadati</taxon>
        <taxon>Pseudomonadota</taxon>
        <taxon>Alphaproteobacteria</taxon>
        <taxon>Sphingomonadales</taxon>
        <taxon>Sphingomonadaceae</taxon>
        <taxon>Novosphingobium</taxon>
    </lineage>
</organism>
<evidence type="ECO:0000313" key="2">
    <source>
        <dbReference type="Proteomes" id="UP001216253"/>
    </source>
</evidence>
<gene>
    <name evidence="1" type="ORF">PYV00_19350</name>
</gene>
<proteinExistence type="predicted"/>
<accession>A0ABT5WVA5</accession>
<dbReference type="Proteomes" id="UP001216253">
    <property type="component" value="Unassembled WGS sequence"/>
</dbReference>